<dbReference type="PANTHER" id="PTHR13950">
    <property type="entry name" value="RABCONNECTIN-RELATED"/>
    <property type="match status" value="1"/>
</dbReference>
<dbReference type="EMBL" id="OB792880">
    <property type="protein sequence ID" value="CAD7425067.1"/>
    <property type="molecule type" value="Genomic_DNA"/>
</dbReference>
<gene>
    <name evidence="2" type="ORF">TMSB3V08_LOCUS1986</name>
</gene>
<evidence type="ECO:0000313" key="2">
    <source>
        <dbReference type="EMBL" id="CAD7425067.1"/>
    </source>
</evidence>
<evidence type="ECO:0000256" key="1">
    <source>
        <dbReference type="PROSITE-ProRule" id="PRU00221"/>
    </source>
</evidence>
<feature type="repeat" description="WD" evidence="1">
    <location>
        <begin position="246"/>
        <end position="287"/>
    </location>
</feature>
<proteinExistence type="predicted"/>
<reference evidence="2" key="1">
    <citation type="submission" date="2020-11" db="EMBL/GenBank/DDBJ databases">
        <authorList>
            <person name="Tran Van P."/>
        </authorList>
    </citation>
    <scope>NUCLEOTIDE SEQUENCE</scope>
</reference>
<dbReference type="PROSITE" id="PS50294">
    <property type="entry name" value="WD_REPEATS_REGION"/>
    <property type="match status" value="1"/>
</dbReference>
<dbReference type="GO" id="GO:0043291">
    <property type="term" value="C:RAVE complex"/>
    <property type="evidence" value="ECO:0007669"/>
    <property type="project" value="TreeGrafter"/>
</dbReference>
<dbReference type="Pfam" id="PF00400">
    <property type="entry name" value="WD40"/>
    <property type="match status" value="1"/>
</dbReference>
<dbReference type="InterPro" id="IPR036322">
    <property type="entry name" value="WD40_repeat_dom_sf"/>
</dbReference>
<organism evidence="2">
    <name type="scientific">Timema monikensis</name>
    <dbReference type="NCBI Taxonomy" id="170555"/>
    <lineage>
        <taxon>Eukaryota</taxon>
        <taxon>Metazoa</taxon>
        <taxon>Ecdysozoa</taxon>
        <taxon>Arthropoda</taxon>
        <taxon>Hexapoda</taxon>
        <taxon>Insecta</taxon>
        <taxon>Pterygota</taxon>
        <taxon>Neoptera</taxon>
        <taxon>Polyneoptera</taxon>
        <taxon>Phasmatodea</taxon>
        <taxon>Timematodea</taxon>
        <taxon>Timematoidea</taxon>
        <taxon>Timematidae</taxon>
        <taxon>Timema</taxon>
    </lineage>
</organism>
<sequence length="341" mass="37040">MQQLYGDLHGNSRGPMDATRVCCMMWKLKSDTLAKSVACLSTEIRVPARERTKARRRTKKGILVWAPLRTFSPVGAPDLTGSHDGSVQMWEWGHVQSVAVPRGPGTFAKVTRVRFSEHGNKFGVGDGDGNLSLWQVGLASNSSRPFFTNQCHSKGTSDFVFLSSCSMVATAGHSSESKNVALWDTLLPQKKAMITGMCAVIAAFSCHDQGASSVVYAPQHQLLISAGKKGDVCLLDVRQRQVRHRFVAHESPVKCLAIDPAEEFFVTGAADGDIKVWALSGHNALHSFSGEHARSSFFKNIGQGVTQLHVDGGSRLFSCGADGSMKVRQLPDRDLAVHTIY</sequence>
<dbReference type="Gene3D" id="2.130.10.10">
    <property type="entry name" value="YVTN repeat-like/Quinoprotein amine dehydrogenase"/>
    <property type="match status" value="2"/>
</dbReference>
<dbReference type="PROSITE" id="PS50082">
    <property type="entry name" value="WD_REPEATS_2"/>
    <property type="match status" value="1"/>
</dbReference>
<protein>
    <recommendedName>
        <fullName evidence="3">DmX-like protein 2</fullName>
    </recommendedName>
</protein>
<keyword evidence="1" id="KW-0853">WD repeat</keyword>
<dbReference type="InterPro" id="IPR001680">
    <property type="entry name" value="WD40_rpt"/>
</dbReference>
<dbReference type="AlphaFoldDB" id="A0A7R9E2R3"/>
<name>A0A7R9E2R3_9NEOP</name>
<dbReference type="PANTHER" id="PTHR13950:SF9">
    <property type="entry name" value="RABCONNECTIN-3A"/>
    <property type="match status" value="1"/>
</dbReference>
<dbReference type="InterPro" id="IPR052208">
    <property type="entry name" value="DmX-like/RAVE_component"/>
</dbReference>
<dbReference type="InterPro" id="IPR015943">
    <property type="entry name" value="WD40/YVTN_repeat-like_dom_sf"/>
</dbReference>
<evidence type="ECO:0008006" key="3">
    <source>
        <dbReference type="Google" id="ProtNLM"/>
    </source>
</evidence>
<accession>A0A7R9E2R3</accession>
<dbReference type="FunFam" id="2.130.10.10:FF:000651">
    <property type="entry name" value="RaBConnectin related"/>
    <property type="match status" value="1"/>
</dbReference>
<dbReference type="SUPFAM" id="SSF50978">
    <property type="entry name" value="WD40 repeat-like"/>
    <property type="match status" value="1"/>
</dbReference>
<dbReference type="GO" id="GO:0007035">
    <property type="term" value="P:vacuolar acidification"/>
    <property type="evidence" value="ECO:0007669"/>
    <property type="project" value="TreeGrafter"/>
</dbReference>
<dbReference type="SMART" id="SM00320">
    <property type="entry name" value="WD40"/>
    <property type="match status" value="5"/>
</dbReference>